<evidence type="ECO:0000313" key="3">
    <source>
        <dbReference type="Proteomes" id="UP001201262"/>
    </source>
</evidence>
<evidence type="ECO:0000256" key="1">
    <source>
        <dbReference type="SAM" id="MobiDB-lite"/>
    </source>
</evidence>
<keyword evidence="3" id="KW-1185">Reference proteome</keyword>
<dbReference type="AlphaFoldDB" id="A0AAD4KT05"/>
<gene>
    <name evidence="2" type="ORF">BGW36DRAFT_376546</name>
</gene>
<proteinExistence type="predicted"/>
<organism evidence="2 3">
    <name type="scientific">Talaromyces proteolyticus</name>
    <dbReference type="NCBI Taxonomy" id="1131652"/>
    <lineage>
        <taxon>Eukaryota</taxon>
        <taxon>Fungi</taxon>
        <taxon>Dikarya</taxon>
        <taxon>Ascomycota</taxon>
        <taxon>Pezizomycotina</taxon>
        <taxon>Eurotiomycetes</taxon>
        <taxon>Eurotiomycetidae</taxon>
        <taxon>Eurotiales</taxon>
        <taxon>Trichocomaceae</taxon>
        <taxon>Talaromyces</taxon>
        <taxon>Talaromyces sect. Bacilispori</taxon>
    </lineage>
</organism>
<name>A0AAD4KT05_9EURO</name>
<dbReference type="GeneID" id="70246183"/>
<evidence type="ECO:0000313" key="2">
    <source>
        <dbReference type="EMBL" id="KAH8698648.1"/>
    </source>
</evidence>
<comment type="caution">
    <text evidence="2">The sequence shown here is derived from an EMBL/GenBank/DDBJ whole genome shotgun (WGS) entry which is preliminary data.</text>
</comment>
<dbReference type="RefSeq" id="XP_046073112.1">
    <property type="nucleotide sequence ID" value="XM_046215896.1"/>
</dbReference>
<reference evidence="2" key="1">
    <citation type="submission" date="2021-12" db="EMBL/GenBank/DDBJ databases">
        <title>Convergent genome expansion in fungi linked to evolution of root-endophyte symbiosis.</title>
        <authorList>
            <consortium name="DOE Joint Genome Institute"/>
            <person name="Ke Y.-H."/>
            <person name="Bonito G."/>
            <person name="Liao H.-L."/>
            <person name="Looney B."/>
            <person name="Rojas-Flechas A."/>
            <person name="Nash J."/>
            <person name="Hameed K."/>
            <person name="Schadt C."/>
            <person name="Martin F."/>
            <person name="Crous P.W."/>
            <person name="Miettinen O."/>
            <person name="Magnuson J.K."/>
            <person name="Labbe J."/>
            <person name="Jacobson D."/>
            <person name="Doktycz M.J."/>
            <person name="Veneault-Fourrey C."/>
            <person name="Kuo A."/>
            <person name="Mondo S."/>
            <person name="Calhoun S."/>
            <person name="Riley R."/>
            <person name="Ohm R."/>
            <person name="LaButti K."/>
            <person name="Andreopoulos B."/>
            <person name="Pangilinan J."/>
            <person name="Nolan M."/>
            <person name="Tritt A."/>
            <person name="Clum A."/>
            <person name="Lipzen A."/>
            <person name="Daum C."/>
            <person name="Barry K."/>
            <person name="Grigoriev I.V."/>
            <person name="Vilgalys R."/>
        </authorList>
    </citation>
    <scope>NUCLEOTIDE SEQUENCE</scope>
    <source>
        <strain evidence="2">PMI_201</strain>
    </source>
</reference>
<accession>A0AAD4KT05</accession>
<dbReference type="Proteomes" id="UP001201262">
    <property type="component" value="Unassembled WGS sequence"/>
</dbReference>
<sequence>MKISRKVDFNTTAQMKQSPRPATVEVIEDNDTPVLHSKRSASRVTKGASTTRSPPQPKKNTRMAWSQGSILGQSRCLGPIEEMMKAHSRERNEIQGYRYRKIFFMDDTEVLNTKGTYDSLQDVRMTVVMPKKDEDHSEPIIYVEQRIYQAGQEKFVVHELNFGARIQVDVEYVFPACGDEDVNLGKRDLIVTVKSLDQESFNDFLPRGANHYGYDRQETVLIDQYKLRNGLTHWLRRDQKRGETKVAITFNKEDLQDLLHVKRERQLSSGGVADSENIELFKLSFPGLGDQAEDGGGHGELHLQIIYGP</sequence>
<protein>
    <submittedName>
        <fullName evidence="2">Uncharacterized protein</fullName>
    </submittedName>
</protein>
<dbReference type="EMBL" id="JAJTJA010000005">
    <property type="protein sequence ID" value="KAH8698648.1"/>
    <property type="molecule type" value="Genomic_DNA"/>
</dbReference>
<feature type="region of interest" description="Disordered" evidence="1">
    <location>
        <begin position="1"/>
        <end position="63"/>
    </location>
</feature>